<dbReference type="RefSeq" id="WP_406700295.1">
    <property type="nucleotide sequence ID" value="NZ_CP155447.1"/>
</dbReference>
<sequence>MPLAVKELIDAGVHFGHRASRWNPKMKPYIYGKRNMIHIIDLKETVRGLLRATKFFHRVAASNGLIAFVGTKRQAAETIVEECTRCQMPYITERWLGGTLTNFRTIRSRLQRLEELESILDGEQALSYSKKMIATLTRERTKIDRNLSGIRHMARLPEALFVVDPHREHIAVAEARKLGIKVVALLDTDCDPDVVDLPIPGNDDSMRSIELVIRHLADAIIEGKAMAPAEPPPRETNDSQGPGRGDRRGDRRGGPGAGRGGPGQAGGVSRSGVRAAGRPAEATEQAAPAEAEGATAVAAEVVATPAEVEGTPTEVAVTPTTDAPQSGGEASPPPAAE</sequence>
<organism evidence="7">
    <name type="scientific">Singulisphaera sp. Ch08</name>
    <dbReference type="NCBI Taxonomy" id="3120278"/>
    <lineage>
        <taxon>Bacteria</taxon>
        <taxon>Pseudomonadati</taxon>
        <taxon>Planctomycetota</taxon>
        <taxon>Planctomycetia</taxon>
        <taxon>Isosphaerales</taxon>
        <taxon>Isosphaeraceae</taxon>
        <taxon>Singulisphaera</taxon>
    </lineage>
</organism>
<proteinExistence type="inferred from homology"/>
<dbReference type="EMBL" id="CP155447">
    <property type="protein sequence ID" value="XBH07459.1"/>
    <property type="molecule type" value="Genomic_DNA"/>
</dbReference>
<dbReference type="CDD" id="cd01425">
    <property type="entry name" value="RPS2"/>
    <property type="match status" value="1"/>
</dbReference>
<dbReference type="InterPro" id="IPR018130">
    <property type="entry name" value="Ribosomal_uS2_CS"/>
</dbReference>
<dbReference type="Gene3D" id="3.40.50.10490">
    <property type="entry name" value="Glucose-6-phosphate isomerase like protein, domain 1"/>
    <property type="match status" value="1"/>
</dbReference>
<dbReference type="PROSITE" id="PS00962">
    <property type="entry name" value="RIBOSOMAL_S2_1"/>
    <property type="match status" value="1"/>
</dbReference>
<dbReference type="PRINTS" id="PR00395">
    <property type="entry name" value="RIBOSOMALS2"/>
</dbReference>
<dbReference type="Pfam" id="PF00318">
    <property type="entry name" value="Ribosomal_S2"/>
    <property type="match status" value="1"/>
</dbReference>
<dbReference type="GO" id="GO:0022627">
    <property type="term" value="C:cytosolic small ribosomal subunit"/>
    <property type="evidence" value="ECO:0007669"/>
    <property type="project" value="TreeGrafter"/>
</dbReference>
<name>A0AAU7CPX0_9BACT</name>
<feature type="compositionally biased region" description="Basic and acidic residues" evidence="6">
    <location>
        <begin position="244"/>
        <end position="253"/>
    </location>
</feature>
<dbReference type="InterPro" id="IPR023591">
    <property type="entry name" value="Ribosomal_uS2_flav_dom_sf"/>
</dbReference>
<dbReference type="GO" id="GO:0003735">
    <property type="term" value="F:structural constituent of ribosome"/>
    <property type="evidence" value="ECO:0007669"/>
    <property type="project" value="InterPro"/>
</dbReference>
<dbReference type="NCBIfam" id="TIGR01011">
    <property type="entry name" value="rpsB_bact"/>
    <property type="match status" value="1"/>
</dbReference>
<evidence type="ECO:0000256" key="1">
    <source>
        <dbReference type="ARBA" id="ARBA00006242"/>
    </source>
</evidence>
<keyword evidence="3 5" id="KW-0687">Ribonucleoprotein</keyword>
<evidence type="ECO:0000256" key="6">
    <source>
        <dbReference type="SAM" id="MobiDB-lite"/>
    </source>
</evidence>
<dbReference type="AlphaFoldDB" id="A0AAU7CPX0"/>
<feature type="region of interest" description="Disordered" evidence="6">
    <location>
        <begin position="224"/>
        <end position="337"/>
    </location>
</feature>
<dbReference type="InterPro" id="IPR005706">
    <property type="entry name" value="Ribosomal_uS2_bac/mit/plastid"/>
</dbReference>
<feature type="compositionally biased region" description="Low complexity" evidence="6">
    <location>
        <begin position="280"/>
        <end position="311"/>
    </location>
</feature>
<gene>
    <name evidence="5 7" type="primary">rpsB</name>
    <name evidence="7" type="ORF">V5E97_15900</name>
</gene>
<feature type="compositionally biased region" description="Gly residues" evidence="6">
    <location>
        <begin position="254"/>
        <end position="266"/>
    </location>
</feature>
<dbReference type="PANTHER" id="PTHR12534:SF0">
    <property type="entry name" value="SMALL RIBOSOMAL SUBUNIT PROTEIN US2M"/>
    <property type="match status" value="1"/>
</dbReference>
<evidence type="ECO:0000256" key="4">
    <source>
        <dbReference type="ARBA" id="ARBA00035256"/>
    </source>
</evidence>
<dbReference type="SUPFAM" id="SSF52313">
    <property type="entry name" value="Ribosomal protein S2"/>
    <property type="match status" value="1"/>
</dbReference>
<accession>A0AAU7CPX0</accession>
<evidence type="ECO:0000256" key="3">
    <source>
        <dbReference type="ARBA" id="ARBA00023274"/>
    </source>
</evidence>
<comment type="similarity">
    <text evidence="1 5">Belongs to the universal ribosomal protein uS2 family.</text>
</comment>
<dbReference type="GO" id="GO:0006412">
    <property type="term" value="P:translation"/>
    <property type="evidence" value="ECO:0007669"/>
    <property type="project" value="UniProtKB-UniRule"/>
</dbReference>
<protein>
    <recommendedName>
        <fullName evidence="4 5">Small ribosomal subunit protein uS2</fullName>
    </recommendedName>
</protein>
<dbReference type="HAMAP" id="MF_00291_B">
    <property type="entry name" value="Ribosomal_uS2_B"/>
    <property type="match status" value="1"/>
</dbReference>
<dbReference type="PANTHER" id="PTHR12534">
    <property type="entry name" value="30S RIBOSOMAL PROTEIN S2 PROKARYOTIC AND ORGANELLAR"/>
    <property type="match status" value="1"/>
</dbReference>
<evidence type="ECO:0000313" key="7">
    <source>
        <dbReference type="EMBL" id="XBH07459.1"/>
    </source>
</evidence>
<dbReference type="InterPro" id="IPR001865">
    <property type="entry name" value="Ribosomal_uS2"/>
</dbReference>
<evidence type="ECO:0000256" key="2">
    <source>
        <dbReference type="ARBA" id="ARBA00022980"/>
    </source>
</evidence>
<evidence type="ECO:0000256" key="5">
    <source>
        <dbReference type="HAMAP-Rule" id="MF_00291"/>
    </source>
</evidence>
<reference evidence="7" key="1">
    <citation type="submission" date="2024-05" db="EMBL/GenBank/DDBJ databases">
        <title>Planctomycetes of the genus Singulisphaera possess chitinolytic capabilities.</title>
        <authorList>
            <person name="Ivanova A."/>
        </authorList>
    </citation>
    <scope>NUCLEOTIDE SEQUENCE</scope>
    <source>
        <strain evidence="7">Ch08T</strain>
    </source>
</reference>
<keyword evidence="2 5" id="KW-0689">Ribosomal protein</keyword>
<dbReference type="Gene3D" id="1.10.287.610">
    <property type="entry name" value="Helix hairpin bin"/>
    <property type="match status" value="1"/>
</dbReference>